<accession>A0A382TEN6</accession>
<feature type="domain" description="Major facilitator superfamily (MFS) profile" evidence="2">
    <location>
        <begin position="12"/>
        <end position="189"/>
    </location>
</feature>
<feature type="non-terminal residue" evidence="3">
    <location>
        <position position="189"/>
    </location>
</feature>
<dbReference type="InterPro" id="IPR011701">
    <property type="entry name" value="MFS"/>
</dbReference>
<gene>
    <name evidence="3" type="ORF">METZ01_LOCUS372682</name>
</gene>
<evidence type="ECO:0000256" key="1">
    <source>
        <dbReference type="SAM" id="Phobius"/>
    </source>
</evidence>
<protein>
    <recommendedName>
        <fullName evidence="2">Major facilitator superfamily (MFS) profile domain-containing protein</fullName>
    </recommendedName>
</protein>
<dbReference type="GO" id="GO:0022857">
    <property type="term" value="F:transmembrane transporter activity"/>
    <property type="evidence" value="ECO:0007669"/>
    <property type="project" value="InterPro"/>
</dbReference>
<dbReference type="PROSITE" id="PS50850">
    <property type="entry name" value="MFS"/>
    <property type="match status" value="1"/>
</dbReference>
<feature type="transmembrane region" description="Helical" evidence="1">
    <location>
        <begin position="46"/>
        <end position="67"/>
    </location>
</feature>
<name>A0A382TEN6_9ZZZZ</name>
<organism evidence="3">
    <name type="scientific">marine metagenome</name>
    <dbReference type="NCBI Taxonomy" id="408172"/>
    <lineage>
        <taxon>unclassified sequences</taxon>
        <taxon>metagenomes</taxon>
        <taxon>ecological metagenomes</taxon>
    </lineage>
</organism>
<sequence>MIIDIIRSNFKIIVFGFVFTFFSSVGQSFFIGLFNSNIREELNISHAEFGTIYGIATLCSSLTLIWLGKKIDDLKLVNYSLLVVIFLTFAALFFSFINGIIFLTIGIFFLRLSGQGLMAHTASTAVARYFDQSRGKALSCIWVGMSLGEFLLPVIIVYSLTFIYWRNLWQGLVVIILLLLPIITYLTIK</sequence>
<proteinExistence type="predicted"/>
<evidence type="ECO:0000313" key="3">
    <source>
        <dbReference type="EMBL" id="SVD19828.1"/>
    </source>
</evidence>
<dbReference type="Gene3D" id="1.20.1250.20">
    <property type="entry name" value="MFS general substrate transporter like domains"/>
    <property type="match status" value="1"/>
</dbReference>
<keyword evidence="1" id="KW-0812">Transmembrane</keyword>
<dbReference type="Pfam" id="PF07690">
    <property type="entry name" value="MFS_1"/>
    <property type="match status" value="1"/>
</dbReference>
<dbReference type="SUPFAM" id="SSF103473">
    <property type="entry name" value="MFS general substrate transporter"/>
    <property type="match status" value="1"/>
</dbReference>
<feature type="transmembrane region" description="Helical" evidence="1">
    <location>
        <begin position="171"/>
        <end position="188"/>
    </location>
</feature>
<dbReference type="EMBL" id="UINC01135588">
    <property type="protein sequence ID" value="SVD19828.1"/>
    <property type="molecule type" value="Genomic_DNA"/>
</dbReference>
<dbReference type="InterPro" id="IPR020846">
    <property type="entry name" value="MFS_dom"/>
</dbReference>
<keyword evidence="1" id="KW-0472">Membrane</keyword>
<reference evidence="3" key="1">
    <citation type="submission" date="2018-05" db="EMBL/GenBank/DDBJ databases">
        <authorList>
            <person name="Lanie J.A."/>
            <person name="Ng W.-L."/>
            <person name="Kazmierczak K.M."/>
            <person name="Andrzejewski T.M."/>
            <person name="Davidsen T.M."/>
            <person name="Wayne K.J."/>
            <person name="Tettelin H."/>
            <person name="Glass J.I."/>
            <person name="Rusch D."/>
            <person name="Podicherti R."/>
            <person name="Tsui H.-C.T."/>
            <person name="Winkler M.E."/>
        </authorList>
    </citation>
    <scope>NUCLEOTIDE SEQUENCE</scope>
</reference>
<dbReference type="AlphaFoldDB" id="A0A382TEN6"/>
<evidence type="ECO:0000259" key="2">
    <source>
        <dbReference type="PROSITE" id="PS50850"/>
    </source>
</evidence>
<keyword evidence="1" id="KW-1133">Transmembrane helix</keyword>
<feature type="transmembrane region" description="Helical" evidence="1">
    <location>
        <begin position="79"/>
        <end position="102"/>
    </location>
</feature>
<feature type="transmembrane region" description="Helical" evidence="1">
    <location>
        <begin position="12"/>
        <end position="34"/>
    </location>
</feature>
<dbReference type="InterPro" id="IPR036259">
    <property type="entry name" value="MFS_trans_sf"/>
</dbReference>
<feature type="transmembrane region" description="Helical" evidence="1">
    <location>
        <begin position="142"/>
        <end position="165"/>
    </location>
</feature>